<dbReference type="Proteomes" id="UP001596241">
    <property type="component" value="Unassembled WGS sequence"/>
</dbReference>
<reference evidence="2" key="1">
    <citation type="journal article" date="2019" name="Int. J. Syst. Evol. Microbiol.">
        <title>The Global Catalogue of Microorganisms (GCM) 10K type strain sequencing project: providing services to taxonomists for standard genome sequencing and annotation.</title>
        <authorList>
            <consortium name="The Broad Institute Genomics Platform"/>
            <consortium name="The Broad Institute Genome Sequencing Center for Infectious Disease"/>
            <person name="Wu L."/>
            <person name="Ma J."/>
        </authorList>
    </citation>
    <scope>NUCLEOTIDE SEQUENCE [LARGE SCALE GENOMIC DNA]</scope>
    <source>
        <strain evidence="2">CGMCC 1.15809</strain>
    </source>
</reference>
<evidence type="ECO:0000313" key="1">
    <source>
        <dbReference type="EMBL" id="MFC5897508.1"/>
    </source>
</evidence>
<name>A0ABW1FV90_9ACTN</name>
<sequence>MTPPSAYWAYLDRIDEKGRPVGFEVDGRPVLHSFVAASPDLAMEWLRESVRAALLDLDHAGFGAAWAWLGDHRAADRATAGLRRGSPVDFTVTTPSGCWSWRAAPVGVPLPLTCRCSAPAPPPATALRRHRGGAVLPLPSLS</sequence>
<comment type="caution">
    <text evidence="1">The sequence shown here is derived from an EMBL/GenBank/DDBJ whole genome shotgun (WGS) entry which is preliminary data.</text>
</comment>
<organism evidence="1 2">
    <name type="scientific">Streptomyces ramulosus</name>
    <dbReference type="NCBI Taxonomy" id="47762"/>
    <lineage>
        <taxon>Bacteria</taxon>
        <taxon>Bacillati</taxon>
        <taxon>Actinomycetota</taxon>
        <taxon>Actinomycetes</taxon>
        <taxon>Kitasatosporales</taxon>
        <taxon>Streptomycetaceae</taxon>
        <taxon>Streptomyces</taxon>
    </lineage>
</organism>
<protein>
    <submittedName>
        <fullName evidence="1">Uncharacterized protein</fullName>
    </submittedName>
</protein>
<accession>A0ABW1FV90</accession>
<keyword evidence="2" id="KW-1185">Reference proteome</keyword>
<evidence type="ECO:0000313" key="2">
    <source>
        <dbReference type="Proteomes" id="UP001596241"/>
    </source>
</evidence>
<dbReference type="RefSeq" id="WP_345077203.1">
    <property type="nucleotide sequence ID" value="NZ_BAAAWG010000001.1"/>
</dbReference>
<proteinExistence type="predicted"/>
<dbReference type="EMBL" id="JBHSPW010000022">
    <property type="protein sequence ID" value="MFC5897508.1"/>
    <property type="molecule type" value="Genomic_DNA"/>
</dbReference>
<gene>
    <name evidence="1" type="ORF">ACFP3M_32355</name>
</gene>